<dbReference type="InterPro" id="IPR027417">
    <property type="entry name" value="P-loop_NTPase"/>
</dbReference>
<dbReference type="EMBL" id="CP049055">
    <property type="protein sequence ID" value="QII11895.1"/>
    <property type="molecule type" value="Genomic_DNA"/>
</dbReference>
<dbReference type="NCBIfam" id="TIGR00682">
    <property type="entry name" value="lpxK"/>
    <property type="match status" value="1"/>
</dbReference>
<keyword evidence="11 13" id="KW-0443">Lipid metabolism</keyword>
<evidence type="ECO:0000256" key="7">
    <source>
        <dbReference type="ARBA" id="ARBA00022679"/>
    </source>
</evidence>
<reference evidence="14 15" key="1">
    <citation type="submission" date="2020-02" db="EMBL/GenBank/DDBJ databases">
        <title>Newly sequenced genome of strain CSTR1 showed variability in Candidatus Kuenenia stuttgartiensis genomes.</title>
        <authorList>
            <person name="Ding C."/>
            <person name="Adrian L."/>
        </authorList>
    </citation>
    <scope>NUCLEOTIDE SEQUENCE [LARGE SCALE GENOMIC DNA]</scope>
    <source>
        <strain evidence="14 15">CSTR1</strain>
    </source>
</reference>
<dbReference type="HAMAP" id="MF_00409">
    <property type="entry name" value="LpxK"/>
    <property type="match status" value="1"/>
</dbReference>
<proteinExistence type="inferred from homology"/>
<dbReference type="GO" id="GO:0009244">
    <property type="term" value="P:lipopolysaccharide core region biosynthetic process"/>
    <property type="evidence" value="ECO:0007669"/>
    <property type="project" value="TreeGrafter"/>
</dbReference>
<dbReference type="PANTHER" id="PTHR42724:SF1">
    <property type="entry name" value="TETRAACYLDISACCHARIDE 4'-KINASE, MITOCHONDRIAL-RELATED"/>
    <property type="match status" value="1"/>
</dbReference>
<dbReference type="SUPFAM" id="SSF52540">
    <property type="entry name" value="P-loop containing nucleoside triphosphate hydrolases"/>
    <property type="match status" value="1"/>
</dbReference>
<accession>A0A6G7GQV5</accession>
<comment type="catalytic activity">
    <reaction evidence="13">
        <text>a lipid A disaccharide + ATP = a lipid IVA + ADP + H(+)</text>
        <dbReference type="Rhea" id="RHEA:67840"/>
        <dbReference type="ChEBI" id="CHEBI:15378"/>
        <dbReference type="ChEBI" id="CHEBI:30616"/>
        <dbReference type="ChEBI" id="CHEBI:176343"/>
        <dbReference type="ChEBI" id="CHEBI:176425"/>
        <dbReference type="ChEBI" id="CHEBI:456216"/>
        <dbReference type="EC" id="2.7.1.130"/>
    </reaction>
</comment>
<dbReference type="UniPathway" id="UPA00359">
    <property type="reaction ID" value="UER00482"/>
</dbReference>
<comment type="function">
    <text evidence="1 13">Transfers the gamma-phosphate of ATP to the 4'-position of a tetraacyldisaccharide 1-phosphate intermediate (termed DS-1-P) to form tetraacyldisaccharide 1,4'-bis-phosphate (lipid IVA).</text>
</comment>
<evidence type="ECO:0000256" key="3">
    <source>
        <dbReference type="ARBA" id="ARBA00012071"/>
    </source>
</evidence>
<gene>
    <name evidence="13 14" type="primary">lpxK</name>
    <name evidence="14" type="ORF">KsCSTR_25160</name>
</gene>
<evidence type="ECO:0000256" key="8">
    <source>
        <dbReference type="ARBA" id="ARBA00022741"/>
    </source>
</evidence>
<evidence type="ECO:0000256" key="6">
    <source>
        <dbReference type="ARBA" id="ARBA00022556"/>
    </source>
</evidence>
<name>A0A6G7GQV5_KUEST</name>
<dbReference type="Proteomes" id="UP000501926">
    <property type="component" value="Chromosome"/>
</dbReference>
<protein>
    <recommendedName>
        <fullName evidence="4 13">Tetraacyldisaccharide 4'-kinase</fullName>
        <ecNumber evidence="3 13">2.7.1.130</ecNumber>
    </recommendedName>
    <alternativeName>
        <fullName evidence="12 13">Lipid A 4'-kinase</fullName>
    </alternativeName>
</protein>
<keyword evidence="6 13" id="KW-0441">Lipid A biosynthesis</keyword>
<evidence type="ECO:0000256" key="1">
    <source>
        <dbReference type="ARBA" id="ARBA00002274"/>
    </source>
</evidence>
<keyword evidence="10 13" id="KW-0067">ATP-binding</keyword>
<dbReference type="PANTHER" id="PTHR42724">
    <property type="entry name" value="TETRAACYLDISACCHARIDE 4'-KINASE"/>
    <property type="match status" value="1"/>
</dbReference>
<feature type="binding site" evidence="13">
    <location>
        <begin position="69"/>
        <end position="76"/>
    </location>
    <ligand>
        <name>ATP</name>
        <dbReference type="ChEBI" id="CHEBI:30616"/>
    </ligand>
</feature>
<keyword evidence="5 13" id="KW-0444">Lipid biosynthesis</keyword>
<keyword evidence="9 13" id="KW-0418">Kinase</keyword>
<dbReference type="AlphaFoldDB" id="A0A6G7GQV5"/>
<evidence type="ECO:0000313" key="14">
    <source>
        <dbReference type="EMBL" id="QII11895.1"/>
    </source>
</evidence>
<keyword evidence="8 13" id="KW-0547">Nucleotide-binding</keyword>
<comment type="similarity">
    <text evidence="13">Belongs to the LpxK family.</text>
</comment>
<evidence type="ECO:0000313" key="15">
    <source>
        <dbReference type="Proteomes" id="UP000501926"/>
    </source>
</evidence>
<evidence type="ECO:0000256" key="11">
    <source>
        <dbReference type="ARBA" id="ARBA00023098"/>
    </source>
</evidence>
<dbReference type="GO" id="GO:0009029">
    <property type="term" value="F:lipid-A 4'-kinase activity"/>
    <property type="evidence" value="ECO:0007669"/>
    <property type="project" value="UniProtKB-UniRule"/>
</dbReference>
<comment type="pathway">
    <text evidence="2 13">Glycolipid biosynthesis; lipid IV(A) biosynthesis; lipid IV(A) from (3R)-3-hydroxytetradecanoyl-[acyl-carrier-protein] and UDP-N-acetyl-alpha-D-glucosamine: step 6/6.</text>
</comment>
<dbReference type="EC" id="2.7.1.130" evidence="3 13"/>
<evidence type="ECO:0000256" key="13">
    <source>
        <dbReference type="HAMAP-Rule" id="MF_00409"/>
    </source>
</evidence>
<dbReference type="GO" id="GO:0005886">
    <property type="term" value="C:plasma membrane"/>
    <property type="evidence" value="ECO:0007669"/>
    <property type="project" value="TreeGrafter"/>
</dbReference>
<evidence type="ECO:0000256" key="9">
    <source>
        <dbReference type="ARBA" id="ARBA00022777"/>
    </source>
</evidence>
<evidence type="ECO:0000256" key="10">
    <source>
        <dbReference type="ARBA" id="ARBA00022840"/>
    </source>
</evidence>
<sequence>MSTSSIKKYYLCLIRKELSGILPEILRQMLYLLSKIYGFSIKTRIFFYRKGILKTYRLPVPVISVGNITTGGTGKTPVVEYLAKYAGKKGKRVIIISRGYAPMMQQGKDAASNEMCNDEHLLFKENIPGIMNILGKDRVKSGWEAINRRQAECLLLDDGFQHLRLLRDMDIVLIDTLEPFGYEYTLPRGLLREPLEGLRRSDLFLLTHTDQISPEKKQTVINRLREIARDVPVIESIHKPVRLVLAADEKSFGTEWLAGKKVFAFCAIGNPLSFRKSLESLGAILVGFHEFPDHHAYTPSDLHILNGEARCASPDAVVITQKDRVKLGKDLARWTLPVLTLKMEICITKGSEILHKKLDEKLN</sequence>
<dbReference type="Pfam" id="PF02606">
    <property type="entry name" value="LpxK"/>
    <property type="match status" value="1"/>
</dbReference>
<evidence type="ECO:0000256" key="12">
    <source>
        <dbReference type="ARBA" id="ARBA00029757"/>
    </source>
</evidence>
<dbReference type="GO" id="GO:0005524">
    <property type="term" value="F:ATP binding"/>
    <property type="evidence" value="ECO:0007669"/>
    <property type="project" value="UniProtKB-UniRule"/>
</dbReference>
<evidence type="ECO:0000256" key="5">
    <source>
        <dbReference type="ARBA" id="ARBA00022516"/>
    </source>
</evidence>
<keyword evidence="7 13" id="KW-0808">Transferase</keyword>
<organism evidence="14 15">
    <name type="scientific">Kuenenia stuttgartiensis</name>
    <dbReference type="NCBI Taxonomy" id="174633"/>
    <lineage>
        <taxon>Bacteria</taxon>
        <taxon>Pseudomonadati</taxon>
        <taxon>Planctomycetota</taxon>
        <taxon>Candidatus Brocadiia</taxon>
        <taxon>Candidatus Brocadiales</taxon>
        <taxon>Candidatus Brocadiaceae</taxon>
        <taxon>Candidatus Kuenenia</taxon>
    </lineage>
</organism>
<dbReference type="GO" id="GO:0009245">
    <property type="term" value="P:lipid A biosynthetic process"/>
    <property type="evidence" value="ECO:0007669"/>
    <property type="project" value="UniProtKB-UniRule"/>
</dbReference>
<evidence type="ECO:0000256" key="2">
    <source>
        <dbReference type="ARBA" id="ARBA00004870"/>
    </source>
</evidence>
<dbReference type="InterPro" id="IPR003758">
    <property type="entry name" value="LpxK"/>
</dbReference>
<evidence type="ECO:0000256" key="4">
    <source>
        <dbReference type="ARBA" id="ARBA00016436"/>
    </source>
</evidence>